<evidence type="ECO:0000259" key="6">
    <source>
        <dbReference type="PROSITE" id="PS50262"/>
    </source>
</evidence>
<dbReference type="GO" id="GO:0016020">
    <property type="term" value="C:membrane"/>
    <property type="evidence" value="ECO:0007669"/>
    <property type="project" value="UniProtKB-SubCell"/>
</dbReference>
<evidence type="ECO:0000313" key="7">
    <source>
        <dbReference type="EMBL" id="RKP17251.1"/>
    </source>
</evidence>
<name>A0A4P9YF84_ROZAC</name>
<proteinExistence type="predicted"/>
<sequence length="176" mass="19771">MIECILGNKQFHGTHYNIYLVSLEITIEEKYRLTFVLTMSFVNWYSFILAIFMLFLALYDRSIIRTPNTLAMLPFIFTESLKSLAIANGQLLVYIGGGFSLVGDTGCVVLGFIVLYGYPLALISLAVITYERYAVIVNSKRQSPEFADVAKKIIFGALFMACVCTVPLFLGLGYRK</sequence>
<evidence type="ECO:0000313" key="8">
    <source>
        <dbReference type="Proteomes" id="UP000281549"/>
    </source>
</evidence>
<accession>A0A4P9YF84</accession>
<comment type="subcellular location">
    <subcellularLocation>
        <location evidence="1">Membrane</location>
    </subcellularLocation>
</comment>
<organism evidence="7 8">
    <name type="scientific">Rozella allomycis (strain CSF55)</name>
    <dbReference type="NCBI Taxonomy" id="988480"/>
    <lineage>
        <taxon>Eukaryota</taxon>
        <taxon>Fungi</taxon>
        <taxon>Fungi incertae sedis</taxon>
        <taxon>Cryptomycota</taxon>
        <taxon>Cryptomycota incertae sedis</taxon>
        <taxon>Rozella</taxon>
    </lineage>
</organism>
<dbReference type="PROSITE" id="PS00237">
    <property type="entry name" value="G_PROTEIN_RECEP_F1_1"/>
    <property type="match status" value="1"/>
</dbReference>
<dbReference type="GO" id="GO:0004930">
    <property type="term" value="F:G protein-coupled receptor activity"/>
    <property type="evidence" value="ECO:0007669"/>
    <property type="project" value="InterPro"/>
</dbReference>
<feature type="transmembrane region" description="Helical" evidence="5">
    <location>
        <begin position="80"/>
        <end position="102"/>
    </location>
</feature>
<dbReference type="Gene3D" id="1.20.1070.10">
    <property type="entry name" value="Rhodopsin 7-helix transmembrane proteins"/>
    <property type="match status" value="1"/>
</dbReference>
<dbReference type="InterPro" id="IPR000276">
    <property type="entry name" value="GPCR_Rhodpsn"/>
</dbReference>
<evidence type="ECO:0000256" key="5">
    <source>
        <dbReference type="SAM" id="Phobius"/>
    </source>
</evidence>
<feature type="transmembrane region" description="Helical" evidence="5">
    <location>
        <begin position="153"/>
        <end position="174"/>
    </location>
</feature>
<feature type="domain" description="G-protein coupled receptors family 1 profile" evidence="6">
    <location>
        <begin position="49"/>
        <end position="176"/>
    </location>
</feature>
<evidence type="ECO:0000256" key="1">
    <source>
        <dbReference type="ARBA" id="ARBA00004370"/>
    </source>
</evidence>
<dbReference type="InterPro" id="IPR017452">
    <property type="entry name" value="GPCR_Rhodpsn_7TM"/>
</dbReference>
<dbReference type="EMBL" id="ML005942">
    <property type="protein sequence ID" value="RKP17251.1"/>
    <property type="molecule type" value="Genomic_DNA"/>
</dbReference>
<dbReference type="SUPFAM" id="SSF81321">
    <property type="entry name" value="Family A G protein-coupled receptor-like"/>
    <property type="match status" value="1"/>
</dbReference>
<keyword evidence="2 5" id="KW-0812">Transmembrane</keyword>
<feature type="transmembrane region" description="Helical" evidence="5">
    <location>
        <begin position="41"/>
        <end position="59"/>
    </location>
</feature>
<dbReference type="AlphaFoldDB" id="A0A4P9YF84"/>
<evidence type="ECO:0000256" key="4">
    <source>
        <dbReference type="ARBA" id="ARBA00023136"/>
    </source>
</evidence>
<gene>
    <name evidence="7" type="ORF">ROZALSC1DRAFT_24388</name>
</gene>
<dbReference type="PROSITE" id="PS50262">
    <property type="entry name" value="G_PROTEIN_RECEP_F1_2"/>
    <property type="match status" value="1"/>
</dbReference>
<reference evidence="8" key="1">
    <citation type="journal article" date="2018" name="Nat. Microbiol.">
        <title>Leveraging single-cell genomics to expand the fungal tree of life.</title>
        <authorList>
            <person name="Ahrendt S.R."/>
            <person name="Quandt C.A."/>
            <person name="Ciobanu D."/>
            <person name="Clum A."/>
            <person name="Salamov A."/>
            <person name="Andreopoulos B."/>
            <person name="Cheng J.F."/>
            <person name="Woyke T."/>
            <person name="Pelin A."/>
            <person name="Henrissat B."/>
            <person name="Reynolds N.K."/>
            <person name="Benny G.L."/>
            <person name="Smith M.E."/>
            <person name="James T.Y."/>
            <person name="Grigoriev I.V."/>
        </authorList>
    </citation>
    <scope>NUCLEOTIDE SEQUENCE [LARGE SCALE GENOMIC DNA]</scope>
    <source>
        <strain evidence="8">CSF55</strain>
    </source>
</reference>
<feature type="transmembrane region" description="Helical" evidence="5">
    <location>
        <begin position="108"/>
        <end position="133"/>
    </location>
</feature>
<keyword evidence="4 5" id="KW-0472">Membrane</keyword>
<dbReference type="Proteomes" id="UP000281549">
    <property type="component" value="Unassembled WGS sequence"/>
</dbReference>
<keyword evidence="3 5" id="KW-1133">Transmembrane helix</keyword>
<protein>
    <recommendedName>
        <fullName evidence="6">G-protein coupled receptors family 1 profile domain-containing protein</fullName>
    </recommendedName>
</protein>
<evidence type="ECO:0000256" key="2">
    <source>
        <dbReference type="ARBA" id="ARBA00022692"/>
    </source>
</evidence>
<evidence type="ECO:0000256" key="3">
    <source>
        <dbReference type="ARBA" id="ARBA00022989"/>
    </source>
</evidence>